<reference evidence="1 2" key="1">
    <citation type="submission" date="2024-01" db="EMBL/GenBank/DDBJ databases">
        <title>The complete chloroplast genome sequence of Lithospermum erythrorhizon: insights into the phylogenetic relationship among Boraginaceae species and the maternal lineages of purple gromwells.</title>
        <authorList>
            <person name="Okada T."/>
            <person name="Watanabe K."/>
        </authorList>
    </citation>
    <scope>NUCLEOTIDE SEQUENCE [LARGE SCALE GENOMIC DNA]</scope>
</reference>
<evidence type="ECO:0000313" key="2">
    <source>
        <dbReference type="Proteomes" id="UP001454036"/>
    </source>
</evidence>
<name>A0AAV3Q430_LITER</name>
<sequence length="102" mass="11682">MDVDLMVLQWAEKAGWLEWAEVVDAIVDQKWTWLGWADFAGAGLRESRPVNHWWAARMHLEVSGPTNQLLVDGWNAGLMGQSYGSNCWMDMGIEVETKDDWD</sequence>
<protein>
    <submittedName>
        <fullName evidence="1">Uncharacterized protein</fullName>
    </submittedName>
</protein>
<evidence type="ECO:0000313" key="1">
    <source>
        <dbReference type="EMBL" id="GAA0158842.1"/>
    </source>
</evidence>
<proteinExistence type="predicted"/>
<dbReference type="Proteomes" id="UP001454036">
    <property type="component" value="Unassembled WGS sequence"/>
</dbReference>
<organism evidence="1 2">
    <name type="scientific">Lithospermum erythrorhizon</name>
    <name type="common">Purple gromwell</name>
    <name type="synonym">Lithospermum officinale var. erythrorhizon</name>
    <dbReference type="NCBI Taxonomy" id="34254"/>
    <lineage>
        <taxon>Eukaryota</taxon>
        <taxon>Viridiplantae</taxon>
        <taxon>Streptophyta</taxon>
        <taxon>Embryophyta</taxon>
        <taxon>Tracheophyta</taxon>
        <taxon>Spermatophyta</taxon>
        <taxon>Magnoliopsida</taxon>
        <taxon>eudicotyledons</taxon>
        <taxon>Gunneridae</taxon>
        <taxon>Pentapetalae</taxon>
        <taxon>asterids</taxon>
        <taxon>lamiids</taxon>
        <taxon>Boraginales</taxon>
        <taxon>Boraginaceae</taxon>
        <taxon>Boraginoideae</taxon>
        <taxon>Lithospermeae</taxon>
        <taxon>Lithospermum</taxon>
    </lineage>
</organism>
<keyword evidence="2" id="KW-1185">Reference proteome</keyword>
<accession>A0AAV3Q430</accession>
<gene>
    <name evidence="1" type="ORF">LIER_38736</name>
</gene>
<dbReference type="AlphaFoldDB" id="A0AAV3Q430"/>
<dbReference type="EMBL" id="BAABME010019939">
    <property type="protein sequence ID" value="GAA0158842.1"/>
    <property type="molecule type" value="Genomic_DNA"/>
</dbReference>
<comment type="caution">
    <text evidence="1">The sequence shown here is derived from an EMBL/GenBank/DDBJ whole genome shotgun (WGS) entry which is preliminary data.</text>
</comment>